<name>A0AA36HFN3_CYLNA</name>
<dbReference type="PROSITE" id="PS00237">
    <property type="entry name" value="G_PROTEIN_RECEP_F1_1"/>
    <property type="match status" value="1"/>
</dbReference>
<dbReference type="GO" id="GO:0045202">
    <property type="term" value="C:synapse"/>
    <property type="evidence" value="ECO:0007669"/>
    <property type="project" value="GOC"/>
</dbReference>
<feature type="transmembrane region" description="Helical" evidence="11">
    <location>
        <begin position="164"/>
        <end position="186"/>
    </location>
</feature>
<comment type="caution">
    <text evidence="13">The sequence shown here is derived from an EMBL/GenBank/DDBJ whole genome shotgun (WGS) entry which is preliminary data.</text>
</comment>
<evidence type="ECO:0000256" key="10">
    <source>
        <dbReference type="RuleBase" id="RU000688"/>
    </source>
</evidence>
<feature type="domain" description="G-protein coupled receptors family 1 profile" evidence="12">
    <location>
        <begin position="23"/>
        <end position="576"/>
    </location>
</feature>
<keyword evidence="14" id="KW-1185">Reference proteome</keyword>
<feature type="transmembrane region" description="Helical" evidence="11">
    <location>
        <begin position="517"/>
        <end position="538"/>
    </location>
</feature>
<keyword evidence="8 10" id="KW-0675">Receptor</keyword>
<keyword evidence="4 11" id="KW-1133">Transmembrane helix</keyword>
<evidence type="ECO:0000256" key="7">
    <source>
        <dbReference type="ARBA" id="ARBA00023157"/>
    </source>
</evidence>
<evidence type="ECO:0000256" key="1">
    <source>
        <dbReference type="ARBA" id="ARBA00004651"/>
    </source>
</evidence>
<proteinExistence type="inferred from homology"/>
<evidence type="ECO:0000256" key="11">
    <source>
        <dbReference type="SAM" id="Phobius"/>
    </source>
</evidence>
<feature type="transmembrane region" description="Helical" evidence="11">
    <location>
        <begin position="82"/>
        <end position="103"/>
    </location>
</feature>
<dbReference type="SMART" id="SM01381">
    <property type="entry name" value="7TM_GPCR_Srsx"/>
    <property type="match status" value="1"/>
</dbReference>
<evidence type="ECO:0000313" key="14">
    <source>
        <dbReference type="Proteomes" id="UP001176961"/>
    </source>
</evidence>
<evidence type="ECO:0000256" key="6">
    <source>
        <dbReference type="ARBA" id="ARBA00023136"/>
    </source>
</evidence>
<dbReference type="AlphaFoldDB" id="A0AA36HFN3"/>
<evidence type="ECO:0000256" key="8">
    <source>
        <dbReference type="ARBA" id="ARBA00023170"/>
    </source>
</evidence>
<feature type="transmembrane region" description="Helical" evidence="11">
    <location>
        <begin position="12"/>
        <end position="32"/>
    </location>
</feature>
<gene>
    <name evidence="13" type="ORF">CYNAS_LOCUS21825</name>
</gene>
<evidence type="ECO:0000256" key="9">
    <source>
        <dbReference type="ARBA" id="ARBA00023224"/>
    </source>
</evidence>
<dbReference type="Proteomes" id="UP001176961">
    <property type="component" value="Unassembled WGS sequence"/>
</dbReference>
<evidence type="ECO:0000313" key="13">
    <source>
        <dbReference type="EMBL" id="CAJ0609842.1"/>
    </source>
</evidence>
<dbReference type="SUPFAM" id="SSF81321">
    <property type="entry name" value="Family A G protein-coupled receptor-like"/>
    <property type="match status" value="1"/>
</dbReference>
<organism evidence="13 14">
    <name type="scientific">Cylicocyclus nassatus</name>
    <name type="common">Nematode worm</name>
    <dbReference type="NCBI Taxonomy" id="53992"/>
    <lineage>
        <taxon>Eukaryota</taxon>
        <taxon>Metazoa</taxon>
        <taxon>Ecdysozoa</taxon>
        <taxon>Nematoda</taxon>
        <taxon>Chromadorea</taxon>
        <taxon>Rhabditida</taxon>
        <taxon>Rhabditina</taxon>
        <taxon>Rhabditomorpha</taxon>
        <taxon>Strongyloidea</taxon>
        <taxon>Strongylidae</taxon>
        <taxon>Cylicocyclus</taxon>
    </lineage>
</organism>
<dbReference type="EMBL" id="CATQJL010000326">
    <property type="protein sequence ID" value="CAJ0609842.1"/>
    <property type="molecule type" value="Genomic_DNA"/>
</dbReference>
<dbReference type="InterPro" id="IPR017452">
    <property type="entry name" value="GPCR_Rhodpsn_7TM"/>
</dbReference>
<dbReference type="Gene3D" id="1.20.1070.10">
    <property type="entry name" value="Rhodopsin 7-helix transmembrane proteins"/>
    <property type="match status" value="2"/>
</dbReference>
<feature type="transmembrane region" description="Helical" evidence="11">
    <location>
        <begin position="124"/>
        <end position="144"/>
    </location>
</feature>
<dbReference type="PANTHER" id="PTHR24248">
    <property type="entry name" value="ADRENERGIC RECEPTOR-RELATED G-PROTEIN COUPLED RECEPTOR"/>
    <property type="match status" value="1"/>
</dbReference>
<keyword evidence="3 10" id="KW-0812">Transmembrane</keyword>
<dbReference type="PANTHER" id="PTHR24248:SF125">
    <property type="entry name" value="DOPAMINE D2-LIKE RECEPTOR"/>
    <property type="match status" value="1"/>
</dbReference>
<keyword evidence="6 11" id="KW-0472">Membrane</keyword>
<keyword evidence="7" id="KW-1015">Disulfide bond</keyword>
<feature type="transmembrane region" description="Helical" evidence="11">
    <location>
        <begin position="44"/>
        <end position="66"/>
    </location>
</feature>
<evidence type="ECO:0000256" key="5">
    <source>
        <dbReference type="ARBA" id="ARBA00023040"/>
    </source>
</evidence>
<sequence>MVTAWRAASGLLLPLVPALAVFGNALVIIAVYREKCLQTVTNLLIVSLAISDFMVAICVMSFGVYYERNDFKWNMGHFFCNVYLACDVTCSTASILNLLAISLDRYIAISHPISYAQYGARGGRAMTSISIVWAVSAAVGLPILLGVNPMEEELCEFGNAYFNILSSLLSFFLPCTAMIALYSVIFRRLRQRERARTLRRTARNENCKQRVNEEDVTKKKLADCHGKMSAALLGGARMARQMGRHFKNKTDQILLEISFQTSSYPSMSGSSDDISTTPLANDLTFAPPTLTSYLNPSNTHPFVNNRKALVRSSTTNGDLHKKEFWNSNNVKNDGEFATKTRENSSSEMLRSFGDDLMDLIPFIDSENTSTTAESPRQEQNDVKCLERRTIARNVAVCEQKRNCYTQPLVETRSNAFKSASSFTLLLDISPIPLKNTSSPKTEEIPQYKQMQKKPCVMNHYSVHQAGQNPTPLSVSESVRGYKNDLWKRVTNGWKTRPSRQLVKRATKQMHREHKATVTLAVVLAVFLFCWLPFFTLHLANSICLINSPEGGCMGVFPLFLATWLGYINSSLNPLIYTVFDQRFRTAFRSILCFSSSRR</sequence>
<dbReference type="PROSITE" id="PS50262">
    <property type="entry name" value="G_PROTEIN_RECEP_F1_2"/>
    <property type="match status" value="1"/>
</dbReference>
<protein>
    <recommendedName>
        <fullName evidence="12">G-protein coupled receptors family 1 profile domain-containing protein</fullName>
    </recommendedName>
</protein>
<dbReference type="Pfam" id="PF00001">
    <property type="entry name" value="7tm_1"/>
    <property type="match status" value="1"/>
</dbReference>
<evidence type="ECO:0000256" key="3">
    <source>
        <dbReference type="ARBA" id="ARBA00022692"/>
    </source>
</evidence>
<reference evidence="13" key="1">
    <citation type="submission" date="2023-07" db="EMBL/GenBank/DDBJ databases">
        <authorList>
            <consortium name="CYATHOMIX"/>
        </authorList>
    </citation>
    <scope>NUCLEOTIDE SEQUENCE</scope>
    <source>
        <strain evidence="13">N/A</strain>
    </source>
</reference>
<dbReference type="InterPro" id="IPR000276">
    <property type="entry name" value="GPCR_Rhodpsn"/>
</dbReference>
<evidence type="ECO:0000259" key="12">
    <source>
        <dbReference type="PROSITE" id="PS50262"/>
    </source>
</evidence>
<feature type="transmembrane region" description="Helical" evidence="11">
    <location>
        <begin position="558"/>
        <end position="579"/>
    </location>
</feature>
<dbReference type="GO" id="GO:0001591">
    <property type="term" value="F:dopamine neurotransmitter receptor activity, coupled via Gi/Go"/>
    <property type="evidence" value="ECO:0007669"/>
    <property type="project" value="TreeGrafter"/>
</dbReference>
<comment type="subcellular location">
    <subcellularLocation>
        <location evidence="1">Cell membrane</location>
        <topology evidence="1">Multi-pass membrane protein</topology>
    </subcellularLocation>
</comment>
<dbReference type="GO" id="GO:0005886">
    <property type="term" value="C:plasma membrane"/>
    <property type="evidence" value="ECO:0007669"/>
    <property type="project" value="UniProtKB-SubCell"/>
</dbReference>
<evidence type="ECO:0000256" key="4">
    <source>
        <dbReference type="ARBA" id="ARBA00022989"/>
    </source>
</evidence>
<accession>A0AA36HFN3</accession>
<comment type="similarity">
    <text evidence="10">Belongs to the G-protein coupled receptor 1 family.</text>
</comment>
<keyword evidence="5 10" id="KW-0297">G-protein coupled receptor</keyword>
<evidence type="ECO:0000256" key="2">
    <source>
        <dbReference type="ARBA" id="ARBA00022475"/>
    </source>
</evidence>
<keyword evidence="9 10" id="KW-0807">Transducer</keyword>
<keyword evidence="2" id="KW-1003">Cell membrane</keyword>
<dbReference type="GO" id="GO:0004930">
    <property type="term" value="F:G protein-coupled receptor activity"/>
    <property type="evidence" value="ECO:0007669"/>
    <property type="project" value="UniProtKB-KW"/>
</dbReference>
<dbReference type="PRINTS" id="PR00237">
    <property type="entry name" value="GPCRRHODOPSN"/>
</dbReference>